<gene>
    <name evidence="2" type="ORF">ACA1_032840</name>
</gene>
<feature type="compositionally biased region" description="Low complexity" evidence="1">
    <location>
        <begin position="286"/>
        <end position="295"/>
    </location>
</feature>
<name>L8HH48_ACACF</name>
<evidence type="ECO:0000256" key="1">
    <source>
        <dbReference type="SAM" id="MobiDB-lite"/>
    </source>
</evidence>
<proteinExistence type="predicted"/>
<feature type="compositionally biased region" description="Basic and acidic residues" evidence="1">
    <location>
        <begin position="274"/>
        <end position="283"/>
    </location>
</feature>
<dbReference type="AlphaFoldDB" id="L8HH48"/>
<protein>
    <submittedName>
        <fullName evidence="2">Uncharacterized protein</fullName>
    </submittedName>
</protein>
<dbReference type="KEGG" id="acan:ACA1_032840"/>
<reference evidence="2 3" key="1">
    <citation type="journal article" date="2013" name="Genome Biol.">
        <title>Genome of Acanthamoeba castellanii highlights extensive lateral gene transfer and early evolution of tyrosine kinase signaling.</title>
        <authorList>
            <person name="Clarke M."/>
            <person name="Lohan A.J."/>
            <person name="Liu B."/>
            <person name="Lagkouvardos I."/>
            <person name="Roy S."/>
            <person name="Zafar N."/>
            <person name="Bertelli C."/>
            <person name="Schilde C."/>
            <person name="Kianianmomeni A."/>
            <person name="Burglin T.R."/>
            <person name="Frech C."/>
            <person name="Turcotte B."/>
            <person name="Kopec K.O."/>
            <person name="Synnott J.M."/>
            <person name="Choo C."/>
            <person name="Paponov I."/>
            <person name="Finkler A."/>
            <person name="Soon Heng Tan C."/>
            <person name="Hutchins A.P."/>
            <person name="Weinmeier T."/>
            <person name="Rattei T."/>
            <person name="Chu J.S."/>
            <person name="Gimenez G."/>
            <person name="Irimia M."/>
            <person name="Rigden D.J."/>
            <person name="Fitzpatrick D.A."/>
            <person name="Lorenzo-Morales J."/>
            <person name="Bateman A."/>
            <person name="Chiu C.H."/>
            <person name="Tang P."/>
            <person name="Hegemann P."/>
            <person name="Fromm H."/>
            <person name="Raoult D."/>
            <person name="Greub G."/>
            <person name="Miranda-Saavedra D."/>
            <person name="Chen N."/>
            <person name="Nash P."/>
            <person name="Ginger M.L."/>
            <person name="Horn M."/>
            <person name="Schaap P."/>
            <person name="Caler L."/>
            <person name="Loftus B."/>
        </authorList>
    </citation>
    <scope>NUCLEOTIDE SEQUENCE [LARGE SCALE GENOMIC DNA]</scope>
    <source>
        <strain evidence="2 3">Neff</strain>
    </source>
</reference>
<organism evidence="2 3">
    <name type="scientific">Acanthamoeba castellanii (strain ATCC 30010 / Neff)</name>
    <dbReference type="NCBI Taxonomy" id="1257118"/>
    <lineage>
        <taxon>Eukaryota</taxon>
        <taxon>Amoebozoa</taxon>
        <taxon>Discosea</taxon>
        <taxon>Longamoebia</taxon>
        <taxon>Centramoebida</taxon>
        <taxon>Acanthamoebidae</taxon>
        <taxon>Acanthamoeba</taxon>
    </lineage>
</organism>
<dbReference type="VEuPathDB" id="AmoebaDB:ACA1_032840"/>
<evidence type="ECO:0000313" key="2">
    <source>
        <dbReference type="EMBL" id="ELR24495.1"/>
    </source>
</evidence>
<dbReference type="GeneID" id="14925521"/>
<feature type="region of interest" description="Disordered" evidence="1">
    <location>
        <begin position="271"/>
        <end position="298"/>
    </location>
</feature>
<dbReference type="InterPro" id="IPR009060">
    <property type="entry name" value="UBA-like_sf"/>
</dbReference>
<evidence type="ECO:0000313" key="3">
    <source>
        <dbReference type="Proteomes" id="UP000011083"/>
    </source>
</evidence>
<dbReference type="SUPFAM" id="SSF46934">
    <property type="entry name" value="UBA-like"/>
    <property type="match status" value="1"/>
</dbReference>
<sequence>MWRSRRVDYSLASEIVSFLRTLLIAPDWQPLLAEKLRTNLSALSALVQSLGQRIAASAKDKDKGKATGASAEGGQNAELAGQQRIMAVLAVLGGWNEDLRVGGKVRLRGEARPDNAGESTSATVGTVISFLSPSTVKVLLRATDNDAQERRMRTYAVDELTPVTEIELPSGIFSLTEDTLGIMHSFLEKSNACLYAEEATGTDPSPATLLYAQIRSRLLKAELLMSFVGLPREFCIHALLHNNDNVEEAASWSFDNFNNWSAEQAHAQALSIQQERRSSHSDESFDSSSSSSSSSTGIRSIDYPGEAYAFVDDAVESFSARHGTIVAASTPLEVSRLRVGTKCVVTDRAVDATDLTGWVDAKYRAYLAQPIPDLRQAGEDGSAAGDIMHILWAQLQRLCRTGETDFLDLLLAESASLLKESAAFSSRHALVSESEHPHGTEDFVKEFAIPDAMGLVVTFDRRCKLSDADSLTIYLDEKRTKPLRRFTGTSLSQFHPVVIASNRFWLQFQ</sequence>
<keyword evidence="3" id="KW-1185">Reference proteome</keyword>
<feature type="non-terminal residue" evidence="2">
    <location>
        <position position="509"/>
    </location>
</feature>
<dbReference type="Proteomes" id="UP000011083">
    <property type="component" value="Unassembled WGS sequence"/>
</dbReference>
<dbReference type="RefSeq" id="XP_004355069.1">
    <property type="nucleotide sequence ID" value="XM_004355017.1"/>
</dbReference>
<dbReference type="EMBL" id="KB007816">
    <property type="protein sequence ID" value="ELR24495.1"/>
    <property type="molecule type" value="Genomic_DNA"/>
</dbReference>
<accession>L8HH48</accession>